<keyword evidence="2" id="KW-1185">Reference proteome</keyword>
<evidence type="ECO:0000313" key="1">
    <source>
        <dbReference type="EMBL" id="KAK6500138.1"/>
    </source>
</evidence>
<sequence length="323" mass="36888">MFFCSREKDSQEEFFSMLFQKIVCIDTKEALLWPQALTGADILQDIAPVRRRVIMEVVQFLLCPEDSAIVVENVLQRDKKTLLSQFTLLPTEIFLMILEYLDDFSALSLALTNRVIYNRALDRVQNIICPLAELGCWAGKSLVRAGVVLDTEEDFSAGSAEMDETGGNYLMAVIDSKMLAVRERGYHTIYDSDDPEKLAILRSIADDIHIPPVVRRYVSSVLRNREYENMFQEGKQYVVRNLDKNEYIIFPTGRLERITIRPRGVFDDTMVKVPHPAERVIEAITWAPAMKADTRGMEKGSWAGNRIDLVLEERVTLDGWNGL</sequence>
<comment type="caution">
    <text evidence="1">The sequence shown here is derived from an EMBL/GenBank/DDBJ whole genome shotgun (WGS) entry which is preliminary data.</text>
</comment>
<organism evidence="1 2">
    <name type="scientific">Arthrobotrys musiformis</name>
    <dbReference type="NCBI Taxonomy" id="47236"/>
    <lineage>
        <taxon>Eukaryota</taxon>
        <taxon>Fungi</taxon>
        <taxon>Dikarya</taxon>
        <taxon>Ascomycota</taxon>
        <taxon>Pezizomycotina</taxon>
        <taxon>Orbiliomycetes</taxon>
        <taxon>Orbiliales</taxon>
        <taxon>Orbiliaceae</taxon>
        <taxon>Arthrobotrys</taxon>
    </lineage>
</organism>
<evidence type="ECO:0000313" key="2">
    <source>
        <dbReference type="Proteomes" id="UP001370758"/>
    </source>
</evidence>
<gene>
    <name evidence="1" type="ORF">TWF481_010493</name>
</gene>
<protein>
    <recommendedName>
        <fullName evidence="3">F-box domain-containing protein</fullName>
    </recommendedName>
</protein>
<evidence type="ECO:0008006" key="3">
    <source>
        <dbReference type="Google" id="ProtNLM"/>
    </source>
</evidence>
<name>A0AAV9W3A6_9PEZI</name>
<proteinExistence type="predicted"/>
<dbReference type="EMBL" id="JAVHJL010000007">
    <property type="protein sequence ID" value="KAK6500138.1"/>
    <property type="molecule type" value="Genomic_DNA"/>
</dbReference>
<reference evidence="1 2" key="1">
    <citation type="submission" date="2023-08" db="EMBL/GenBank/DDBJ databases">
        <authorList>
            <person name="Palmer J.M."/>
        </authorList>
    </citation>
    <scope>NUCLEOTIDE SEQUENCE [LARGE SCALE GENOMIC DNA]</scope>
    <source>
        <strain evidence="1 2">TWF481</strain>
    </source>
</reference>
<dbReference type="SUPFAM" id="SSF81383">
    <property type="entry name" value="F-box domain"/>
    <property type="match status" value="1"/>
</dbReference>
<dbReference type="AlphaFoldDB" id="A0AAV9W3A6"/>
<dbReference type="Proteomes" id="UP001370758">
    <property type="component" value="Unassembled WGS sequence"/>
</dbReference>
<dbReference type="InterPro" id="IPR036047">
    <property type="entry name" value="F-box-like_dom_sf"/>
</dbReference>
<accession>A0AAV9W3A6</accession>